<dbReference type="Proteomes" id="UP001576774">
    <property type="component" value="Unassembled WGS sequence"/>
</dbReference>
<evidence type="ECO:0000313" key="3">
    <source>
        <dbReference type="Proteomes" id="UP001576774"/>
    </source>
</evidence>
<keyword evidence="1" id="KW-0732">Signal</keyword>
<dbReference type="RefSeq" id="WP_413272468.1">
    <property type="nucleotide sequence ID" value="NZ_JBHFNQ010000166.1"/>
</dbReference>
<feature type="signal peptide" evidence="1">
    <location>
        <begin position="1"/>
        <end position="47"/>
    </location>
</feature>
<evidence type="ECO:0000256" key="1">
    <source>
        <dbReference type="SAM" id="SignalP"/>
    </source>
</evidence>
<accession>A0ABV4X9E7</accession>
<dbReference type="InterPro" id="IPR036379">
    <property type="entry name" value="A-amylase_inhib_sf"/>
</dbReference>
<organism evidence="2 3">
    <name type="scientific">Floridaenema aerugineum BLCC-F46</name>
    <dbReference type="NCBI Taxonomy" id="3153654"/>
    <lineage>
        <taxon>Bacteria</taxon>
        <taxon>Bacillati</taxon>
        <taxon>Cyanobacteriota</taxon>
        <taxon>Cyanophyceae</taxon>
        <taxon>Oscillatoriophycideae</taxon>
        <taxon>Aerosakkonematales</taxon>
        <taxon>Aerosakkonemataceae</taxon>
        <taxon>Floridanema</taxon>
        <taxon>Floridanema aerugineum</taxon>
    </lineage>
</organism>
<dbReference type="EMBL" id="JBHFNQ010000166">
    <property type="protein sequence ID" value="MFB2879425.1"/>
    <property type="molecule type" value="Genomic_DNA"/>
</dbReference>
<gene>
    <name evidence="2" type="ORF">ACE1CC_21435</name>
</gene>
<name>A0ABV4X9E7_9CYAN</name>
<sequence>MRLSNRNVSGAIANANKQGLMKLSRIAAAVATSTASLLIMSSVPASAAPAPQCLKTRLNDSGYTDHLTVRNTCKTNQRVKVVLAFARDGACRSIAAGRSSNWKWSYPGRFDRLERC</sequence>
<protein>
    <submittedName>
        <fullName evidence="2">Uncharacterized protein</fullName>
    </submittedName>
</protein>
<comment type="caution">
    <text evidence="2">The sequence shown here is derived from an EMBL/GenBank/DDBJ whole genome shotgun (WGS) entry which is preliminary data.</text>
</comment>
<keyword evidence="3" id="KW-1185">Reference proteome</keyword>
<proteinExistence type="predicted"/>
<reference evidence="2 3" key="1">
    <citation type="submission" date="2024-09" db="EMBL/GenBank/DDBJ databases">
        <title>Floridaenema gen nov. (Aerosakkonemataceae, Aerosakkonematales ord. nov., Cyanobacteria) from benthic tropical and subtropical fresh waters, with the description of four new species.</title>
        <authorList>
            <person name="Moretto J.A."/>
            <person name="Berthold D.E."/>
            <person name="Lefler F.W."/>
            <person name="Huang I.-S."/>
            <person name="Laughinghouse H. IV."/>
        </authorList>
    </citation>
    <scope>NUCLEOTIDE SEQUENCE [LARGE SCALE GENOMIC DNA]</scope>
    <source>
        <strain evidence="2 3">BLCC-F46</strain>
    </source>
</reference>
<feature type="chain" id="PRO_5046908814" evidence="1">
    <location>
        <begin position="48"/>
        <end position="116"/>
    </location>
</feature>
<dbReference type="Gene3D" id="2.60.40.20">
    <property type="entry name" value="Alpha-amylase inhibitor"/>
    <property type="match status" value="1"/>
</dbReference>
<evidence type="ECO:0000313" key="2">
    <source>
        <dbReference type="EMBL" id="MFB2879425.1"/>
    </source>
</evidence>